<protein>
    <submittedName>
        <fullName evidence="1">Uncharacterized protein</fullName>
    </submittedName>
</protein>
<dbReference type="AlphaFoldDB" id="A0AAV4UCA4"/>
<keyword evidence="2" id="KW-1185">Reference proteome</keyword>
<sequence>MNCSRPGHLYSENYANQTSCTPLSQQIITKGLAKTTYMTENCVEQWKPISKLPSNSGEKLFNQLMKK</sequence>
<name>A0AAV4UCA4_CAEEX</name>
<gene>
    <name evidence="1" type="ORF">CEXT_804621</name>
</gene>
<comment type="caution">
    <text evidence="1">The sequence shown here is derived from an EMBL/GenBank/DDBJ whole genome shotgun (WGS) entry which is preliminary data.</text>
</comment>
<dbReference type="EMBL" id="BPLR01012633">
    <property type="protein sequence ID" value="GIY55355.1"/>
    <property type="molecule type" value="Genomic_DNA"/>
</dbReference>
<proteinExistence type="predicted"/>
<evidence type="ECO:0000313" key="1">
    <source>
        <dbReference type="EMBL" id="GIY55355.1"/>
    </source>
</evidence>
<reference evidence="1 2" key="1">
    <citation type="submission" date="2021-06" db="EMBL/GenBank/DDBJ databases">
        <title>Caerostris extrusa draft genome.</title>
        <authorList>
            <person name="Kono N."/>
            <person name="Arakawa K."/>
        </authorList>
    </citation>
    <scope>NUCLEOTIDE SEQUENCE [LARGE SCALE GENOMIC DNA]</scope>
</reference>
<dbReference type="Proteomes" id="UP001054945">
    <property type="component" value="Unassembled WGS sequence"/>
</dbReference>
<accession>A0AAV4UCA4</accession>
<evidence type="ECO:0000313" key="2">
    <source>
        <dbReference type="Proteomes" id="UP001054945"/>
    </source>
</evidence>
<organism evidence="1 2">
    <name type="scientific">Caerostris extrusa</name>
    <name type="common">Bark spider</name>
    <name type="synonym">Caerostris bankana</name>
    <dbReference type="NCBI Taxonomy" id="172846"/>
    <lineage>
        <taxon>Eukaryota</taxon>
        <taxon>Metazoa</taxon>
        <taxon>Ecdysozoa</taxon>
        <taxon>Arthropoda</taxon>
        <taxon>Chelicerata</taxon>
        <taxon>Arachnida</taxon>
        <taxon>Araneae</taxon>
        <taxon>Araneomorphae</taxon>
        <taxon>Entelegynae</taxon>
        <taxon>Araneoidea</taxon>
        <taxon>Araneidae</taxon>
        <taxon>Caerostris</taxon>
    </lineage>
</organism>